<reference evidence="2" key="1">
    <citation type="submission" date="2024-07" db="EMBL/GenBank/DDBJ databases">
        <authorList>
            <person name="Li X.-J."/>
            <person name="Wang X."/>
        </authorList>
    </citation>
    <scope>NUCLEOTIDE SEQUENCE</scope>
    <source>
        <strain evidence="2">HSP-536</strain>
    </source>
</reference>
<dbReference type="RefSeq" id="WP_369714893.1">
    <property type="nucleotide sequence ID" value="NZ_CP165647.1"/>
</dbReference>
<name>A0AB39V1A1_9FUSO</name>
<protein>
    <recommendedName>
        <fullName evidence="3">Tetratricopeptide repeat protein</fullName>
    </recommendedName>
</protein>
<feature type="signal peptide" evidence="1">
    <location>
        <begin position="1"/>
        <end position="21"/>
    </location>
</feature>
<organism evidence="2">
    <name type="scientific">Leptotrichia alba</name>
    <dbReference type="NCBI Taxonomy" id="3239304"/>
    <lineage>
        <taxon>Bacteria</taxon>
        <taxon>Fusobacteriati</taxon>
        <taxon>Fusobacteriota</taxon>
        <taxon>Fusobacteriia</taxon>
        <taxon>Fusobacteriales</taxon>
        <taxon>Leptotrichiaceae</taxon>
        <taxon>Leptotrichia</taxon>
    </lineage>
</organism>
<evidence type="ECO:0000256" key="1">
    <source>
        <dbReference type="SAM" id="SignalP"/>
    </source>
</evidence>
<dbReference type="EMBL" id="CP165647">
    <property type="protein sequence ID" value="XDU61375.1"/>
    <property type="molecule type" value="Genomic_DNA"/>
</dbReference>
<dbReference type="KEGG" id="lala:AB8B28_06830"/>
<keyword evidence="1" id="KW-0732">Signal</keyword>
<sequence>MKKIFLILMMLFMVMSCDLEEAQYAYNKGEYLKSIELVFNYFETNPKKLNKIKPEIKNEIMEKFLNITNHYKEMTGSKDLKERQKGYEELIKIYELFDSYKSSSFFSDFQQKYPLDESLNNIEKIITQRLKTNNYNYEYYGYDYFKDVTQDINNYYENILKIIESMEENQKISNEMALKYREISKQINKNKANKFIELANVSENKKNYREAQRFYEEANKILAENYQSIIGTLVKVNELKEKADFQAAERMYNFALSRLKYAKTKNDYRTAVINLKRANEFVPNYKDSVTLISKYKDKIYVKYNIFGCNNSWVEKYLDGKLKNIIGEKTSSNSAEVQINCRVTDNYNISTFPSNIENLIEIREITNNAGQKVEKEFIFQKIESLAVEKMSFSYEVEVSGLIKQRFSNNLSEKNEVRSLQYTGDVPREYKDKDKKEKPLGEIEMRNRILEKSHLKKKLNLIIDSMDRL</sequence>
<accession>A0AB39V1A1</accession>
<proteinExistence type="predicted"/>
<evidence type="ECO:0000313" key="2">
    <source>
        <dbReference type="EMBL" id="XDU61375.1"/>
    </source>
</evidence>
<feature type="chain" id="PRO_5044192736" description="Tetratricopeptide repeat protein" evidence="1">
    <location>
        <begin position="22"/>
        <end position="467"/>
    </location>
</feature>
<dbReference type="PROSITE" id="PS51257">
    <property type="entry name" value="PROKAR_LIPOPROTEIN"/>
    <property type="match status" value="1"/>
</dbReference>
<gene>
    <name evidence="2" type="ORF">AB8B28_06830</name>
</gene>
<evidence type="ECO:0008006" key="3">
    <source>
        <dbReference type="Google" id="ProtNLM"/>
    </source>
</evidence>
<dbReference type="AlphaFoldDB" id="A0AB39V1A1"/>